<accession>A0A1Y5RG13</accession>
<gene>
    <name evidence="1" type="ORF">PAM7971_00339</name>
</gene>
<dbReference type="RefSeq" id="WP_170842082.1">
    <property type="nucleotide sequence ID" value="NZ_FNZV01000001.1"/>
</dbReference>
<sequence>MTIQNTDLQTAKNHGKVKTVKVGKFSYCQGTVVWERDGLACVRAFSSEHIGVPIS</sequence>
<name>A0A1Y5RG13_9RHOB</name>
<evidence type="ECO:0000313" key="2">
    <source>
        <dbReference type="Proteomes" id="UP000193307"/>
    </source>
</evidence>
<protein>
    <submittedName>
        <fullName evidence="1">Uncharacterized protein</fullName>
    </submittedName>
</protein>
<evidence type="ECO:0000313" key="1">
    <source>
        <dbReference type="EMBL" id="SLN16375.1"/>
    </source>
</evidence>
<dbReference type="AlphaFoldDB" id="A0A1Y5RG13"/>
<organism evidence="1 2">
    <name type="scientific">Pacificibacter marinus</name>
    <dbReference type="NCBI Taxonomy" id="658057"/>
    <lineage>
        <taxon>Bacteria</taxon>
        <taxon>Pseudomonadati</taxon>
        <taxon>Pseudomonadota</taxon>
        <taxon>Alphaproteobacteria</taxon>
        <taxon>Rhodobacterales</taxon>
        <taxon>Roseobacteraceae</taxon>
        <taxon>Pacificibacter</taxon>
    </lineage>
</organism>
<dbReference type="EMBL" id="FWFW01000001">
    <property type="protein sequence ID" value="SLN16375.1"/>
    <property type="molecule type" value="Genomic_DNA"/>
</dbReference>
<keyword evidence="2" id="KW-1185">Reference proteome</keyword>
<proteinExistence type="predicted"/>
<dbReference type="Proteomes" id="UP000193307">
    <property type="component" value="Unassembled WGS sequence"/>
</dbReference>
<reference evidence="1 2" key="1">
    <citation type="submission" date="2017-03" db="EMBL/GenBank/DDBJ databases">
        <authorList>
            <person name="Afonso C.L."/>
            <person name="Miller P.J."/>
            <person name="Scott M.A."/>
            <person name="Spackman E."/>
            <person name="Goraichik I."/>
            <person name="Dimitrov K.M."/>
            <person name="Suarez D.L."/>
            <person name="Swayne D.E."/>
        </authorList>
    </citation>
    <scope>NUCLEOTIDE SEQUENCE [LARGE SCALE GENOMIC DNA]</scope>
    <source>
        <strain evidence="1 2">CECT 7971</strain>
    </source>
</reference>